<reference evidence="1 2" key="1">
    <citation type="submission" date="2011-04" db="EMBL/GenBank/DDBJ databases">
        <title>Complete sequence of Cellulomonas fimi ATCC 484.</title>
        <authorList>
            <consortium name="US DOE Joint Genome Institute"/>
            <person name="Lucas S."/>
            <person name="Han J."/>
            <person name="Lapidus A."/>
            <person name="Cheng J.-F."/>
            <person name="Goodwin L."/>
            <person name="Pitluck S."/>
            <person name="Peters L."/>
            <person name="Chertkov O."/>
            <person name="Detter J.C."/>
            <person name="Han C."/>
            <person name="Tapia R."/>
            <person name="Land M."/>
            <person name="Hauser L."/>
            <person name="Kyrpides N."/>
            <person name="Ivanova N."/>
            <person name="Ovchinnikova G."/>
            <person name="Pagani I."/>
            <person name="Mead D."/>
            <person name="Brumm P."/>
            <person name="Woyke T."/>
        </authorList>
    </citation>
    <scope>NUCLEOTIDE SEQUENCE [LARGE SCALE GENOMIC DNA]</scope>
    <source>
        <strain evidence="2">ATCC 484 / DSM 20113 / JCM 1341 / NBRC 15513 / NCIMB 8980 / NCTC 7547</strain>
    </source>
</reference>
<dbReference type="KEGG" id="cfi:Celf_0337"/>
<dbReference type="STRING" id="590998.Celf_0337"/>
<evidence type="ECO:0000313" key="2">
    <source>
        <dbReference type="Proteomes" id="UP000008460"/>
    </source>
</evidence>
<organism evidence="1 2">
    <name type="scientific">Cellulomonas fimi (strain ATCC 484 / DSM 20113 / JCM 1341 / CCUG 24087 / LMG 16345 / NBRC 15513 / NCIMB 8980 / NCTC 7547 / NRS-133)</name>
    <dbReference type="NCBI Taxonomy" id="590998"/>
    <lineage>
        <taxon>Bacteria</taxon>
        <taxon>Bacillati</taxon>
        <taxon>Actinomycetota</taxon>
        <taxon>Actinomycetes</taxon>
        <taxon>Micrococcales</taxon>
        <taxon>Cellulomonadaceae</taxon>
        <taxon>Cellulomonas</taxon>
    </lineage>
</organism>
<keyword evidence="2" id="KW-1185">Reference proteome</keyword>
<accession>F4H6X3</accession>
<name>F4H6X3_CELFA</name>
<dbReference type="HOGENOM" id="CLU_1189229_0_0_11"/>
<dbReference type="AlphaFoldDB" id="F4H6X3"/>
<proteinExistence type="predicted"/>
<dbReference type="RefSeq" id="WP_013769511.1">
    <property type="nucleotide sequence ID" value="NC_015514.1"/>
</dbReference>
<dbReference type="SUPFAM" id="SSF55961">
    <property type="entry name" value="Bet v1-like"/>
    <property type="match status" value="1"/>
</dbReference>
<sequence>MTLDRREIVSLDLPADLHTVWAHLREPHLVRRWFGWDYEGLDAEIQQLFVGHAVAAQRADGDTITHTLSTPGHDVLVVTAGSHDPGRTHLSITRRSHDVAPYDGVYDAVDEGWIQFAHQLRFALTVHPGQDRRTLSVFGLDAGDRRDKLLDRAGLHGVRGIPVGGHVQARRPDGTLLGGTLVYKEEHQFGIQLHGITESFLVILETPVASHPPHGTVGAVLSVYGLDDPTFAQVEERWSGWWTRSRSRSHGAAATA</sequence>
<evidence type="ECO:0008006" key="3">
    <source>
        <dbReference type="Google" id="ProtNLM"/>
    </source>
</evidence>
<evidence type="ECO:0000313" key="1">
    <source>
        <dbReference type="EMBL" id="AEE44482.1"/>
    </source>
</evidence>
<dbReference type="eggNOG" id="COG3832">
    <property type="taxonomic scope" value="Bacteria"/>
</dbReference>
<dbReference type="EMBL" id="CP002666">
    <property type="protein sequence ID" value="AEE44482.1"/>
    <property type="molecule type" value="Genomic_DNA"/>
</dbReference>
<dbReference type="Proteomes" id="UP000008460">
    <property type="component" value="Chromosome"/>
</dbReference>
<gene>
    <name evidence="1" type="ordered locus">Celf_0337</name>
</gene>
<protein>
    <recommendedName>
        <fullName evidence="3">Activator of Hsp90 ATPase 1 family protein</fullName>
    </recommendedName>
</protein>